<evidence type="ECO:0000256" key="5">
    <source>
        <dbReference type="ARBA" id="ARBA00022475"/>
    </source>
</evidence>
<dbReference type="InterPro" id="IPR000082">
    <property type="entry name" value="SEA_dom"/>
</dbReference>
<keyword evidence="7" id="KW-0597">Phosphoprotein</keyword>
<feature type="chain" id="PRO_5034032309" description="Mucin-1" evidence="12">
    <location>
        <begin position="25"/>
        <end position="177"/>
    </location>
</feature>
<dbReference type="Pfam" id="PF01390">
    <property type="entry name" value="SEA"/>
    <property type="match status" value="1"/>
</dbReference>
<dbReference type="GO" id="GO:0005634">
    <property type="term" value="C:nucleus"/>
    <property type="evidence" value="ECO:0007669"/>
    <property type="project" value="UniProtKB-SubCell"/>
</dbReference>
<evidence type="ECO:0000256" key="2">
    <source>
        <dbReference type="ARBA" id="ARBA00004247"/>
    </source>
</evidence>
<dbReference type="PANTHER" id="PTHR10006">
    <property type="entry name" value="MUCIN-1-RELATED"/>
    <property type="match status" value="1"/>
</dbReference>
<evidence type="ECO:0000256" key="9">
    <source>
        <dbReference type="ARBA" id="ARBA00023139"/>
    </source>
</evidence>
<dbReference type="AlphaFoldDB" id="A0A8C8X7A0"/>
<evidence type="ECO:0000256" key="3">
    <source>
        <dbReference type="ARBA" id="ARBA00004496"/>
    </source>
</evidence>
<dbReference type="Proteomes" id="UP000694399">
    <property type="component" value="Unassembled WGS sequence"/>
</dbReference>
<evidence type="ECO:0000256" key="6">
    <source>
        <dbReference type="ARBA" id="ARBA00022490"/>
    </source>
</evidence>
<keyword evidence="9" id="KW-0564">Palmitate</keyword>
<accession>A0A8C8X7A0</accession>
<sequence>MTPRFLAPCFLLLLTGEGVEPVTSSNHKTSPQLSIRISFFFLSFSISNLQFNSCLEDPNTGYYQELQRNVSEWFLQVYNQEDFLGFSNIKFRYNSGRGPCGEGGSCRHCGEGWRTHSPGYVTRHFLPLLGPGPGYPAGASPSPWPPLTPCFPRPCVSAAGRTAGSWTSFRPAMPITL</sequence>
<keyword evidence="10" id="KW-0539">Nucleus</keyword>
<evidence type="ECO:0000256" key="4">
    <source>
        <dbReference type="ARBA" id="ARBA00014269"/>
    </source>
</evidence>
<dbReference type="InterPro" id="IPR036364">
    <property type="entry name" value="SEA_dom_sf"/>
</dbReference>
<reference evidence="14" key="2">
    <citation type="submission" date="2025-09" db="UniProtKB">
        <authorList>
            <consortium name="Ensembl"/>
        </authorList>
    </citation>
    <scope>IDENTIFICATION</scope>
</reference>
<dbReference type="Ensembl" id="ENSPLOT00000015237.1">
    <property type="protein sequence ID" value="ENSPLOP00000013741.1"/>
    <property type="gene ID" value="ENSPLOG00000009848.1"/>
</dbReference>
<keyword evidence="11" id="KW-0449">Lipoprotein</keyword>
<feature type="signal peptide" evidence="12">
    <location>
        <begin position="1"/>
        <end position="24"/>
    </location>
</feature>
<dbReference type="GO" id="GO:0016324">
    <property type="term" value="C:apical plasma membrane"/>
    <property type="evidence" value="ECO:0007669"/>
    <property type="project" value="UniProtKB-SubCell"/>
</dbReference>
<evidence type="ECO:0000256" key="11">
    <source>
        <dbReference type="ARBA" id="ARBA00023288"/>
    </source>
</evidence>
<keyword evidence="8" id="KW-0068">Autocatalytic cleavage</keyword>
<dbReference type="GO" id="GO:0005737">
    <property type="term" value="C:cytoplasm"/>
    <property type="evidence" value="ECO:0007669"/>
    <property type="project" value="UniProtKB-SubCell"/>
</dbReference>
<proteinExistence type="predicted"/>
<keyword evidence="5" id="KW-0472">Membrane</keyword>
<evidence type="ECO:0000256" key="10">
    <source>
        <dbReference type="ARBA" id="ARBA00023242"/>
    </source>
</evidence>
<protein>
    <recommendedName>
        <fullName evidence="4">Mucin-1</fullName>
    </recommendedName>
</protein>
<name>A0A8C8X7A0_PANLE</name>
<dbReference type="PANTHER" id="PTHR10006:SF19">
    <property type="entry name" value="MUCIN-1"/>
    <property type="match status" value="1"/>
</dbReference>
<keyword evidence="12" id="KW-0732">Signal</keyword>
<evidence type="ECO:0000313" key="15">
    <source>
        <dbReference type="Proteomes" id="UP000694399"/>
    </source>
</evidence>
<evidence type="ECO:0000256" key="1">
    <source>
        <dbReference type="ARBA" id="ARBA00004123"/>
    </source>
</evidence>
<dbReference type="Gene3D" id="3.30.70.960">
    <property type="entry name" value="SEA domain"/>
    <property type="match status" value="1"/>
</dbReference>
<evidence type="ECO:0000259" key="13">
    <source>
        <dbReference type="Pfam" id="PF01390"/>
    </source>
</evidence>
<keyword evidence="15" id="KW-1185">Reference proteome</keyword>
<evidence type="ECO:0000256" key="8">
    <source>
        <dbReference type="ARBA" id="ARBA00022813"/>
    </source>
</evidence>
<evidence type="ECO:0000256" key="7">
    <source>
        <dbReference type="ARBA" id="ARBA00022553"/>
    </source>
</evidence>
<comment type="subcellular location">
    <subcellularLocation>
        <location evidence="2">Apical cell membrane</location>
        <topology evidence="2">Single-pass type I membrane protein</topology>
    </subcellularLocation>
    <subcellularLocation>
        <location evidence="3">Cytoplasm</location>
    </subcellularLocation>
    <subcellularLocation>
        <location evidence="1">Nucleus</location>
    </subcellularLocation>
</comment>
<evidence type="ECO:0000313" key="14">
    <source>
        <dbReference type="Ensembl" id="ENSPLOP00000013741.1"/>
    </source>
</evidence>
<keyword evidence="6" id="KW-0963">Cytoplasm</keyword>
<feature type="domain" description="SEA" evidence="13">
    <location>
        <begin position="40"/>
        <end position="81"/>
    </location>
</feature>
<dbReference type="SUPFAM" id="SSF82671">
    <property type="entry name" value="SEA domain"/>
    <property type="match status" value="1"/>
</dbReference>
<keyword evidence="5" id="KW-1003">Cell membrane</keyword>
<dbReference type="GeneTree" id="ENSGT00710000106874"/>
<evidence type="ECO:0000256" key="12">
    <source>
        <dbReference type="SAM" id="SignalP"/>
    </source>
</evidence>
<organism evidence="14 15">
    <name type="scientific">Panthera leo</name>
    <name type="common">Lion</name>
    <dbReference type="NCBI Taxonomy" id="9689"/>
    <lineage>
        <taxon>Eukaryota</taxon>
        <taxon>Metazoa</taxon>
        <taxon>Chordata</taxon>
        <taxon>Craniata</taxon>
        <taxon>Vertebrata</taxon>
        <taxon>Euteleostomi</taxon>
        <taxon>Mammalia</taxon>
        <taxon>Eutheria</taxon>
        <taxon>Laurasiatheria</taxon>
        <taxon>Carnivora</taxon>
        <taxon>Feliformia</taxon>
        <taxon>Felidae</taxon>
        <taxon>Pantherinae</taxon>
        <taxon>Panthera</taxon>
    </lineage>
</organism>
<reference evidence="14" key="1">
    <citation type="submission" date="2025-08" db="UniProtKB">
        <authorList>
            <consortium name="Ensembl"/>
        </authorList>
    </citation>
    <scope>IDENTIFICATION</scope>
</reference>